<organism evidence="4 5">
    <name type="scientific">Streptomyces noursei</name>
    <name type="common">Streptomyces albulus</name>
    <dbReference type="NCBI Taxonomy" id="1971"/>
    <lineage>
        <taxon>Bacteria</taxon>
        <taxon>Bacillati</taxon>
        <taxon>Actinomycetota</taxon>
        <taxon>Actinomycetes</taxon>
        <taxon>Kitasatosporales</taxon>
        <taxon>Streptomycetaceae</taxon>
        <taxon>Streptomyces</taxon>
    </lineage>
</organism>
<reference evidence="5" key="1">
    <citation type="submission" date="2015-09" db="EMBL/GenBank/DDBJ databases">
        <authorList>
            <person name="Graham D.E."/>
            <person name="Mahan K.M."/>
            <person name="Klingeman D.M."/>
            <person name="Fida T."/>
            <person name="Giannone R.J."/>
            <person name="Hettich R.L."/>
            <person name="Parry R.J."/>
            <person name="Spain J.C."/>
        </authorList>
    </citation>
    <scope>NUCLEOTIDE SEQUENCE [LARGE SCALE GENOMIC DNA]</scope>
    <source>
        <strain evidence="5">JCM 4701</strain>
    </source>
</reference>
<proteinExistence type="predicted"/>
<dbReference type="InterPro" id="IPR052032">
    <property type="entry name" value="ATP-dep_AA_Ligase"/>
</dbReference>
<evidence type="ECO:0008006" key="6">
    <source>
        <dbReference type="Google" id="ProtNLM"/>
    </source>
</evidence>
<dbReference type="Proteomes" id="UP000236047">
    <property type="component" value="Unassembled WGS sequence"/>
</dbReference>
<sequence>MTGPHAATPAHQPATGAIVIVAPTGDELPPSARPHQMAIAVHLQPSTVPLTHATEPPRGRHFAATVQHVSLRRTLQALRHHHVTAVIAGSSHGIYLADQLAAALGLPANSSRTTHVRRDRHEQAQALRAAALPAPCGIRTTNMTTAIRWMRFVRASAYVLAPANTAVAGAHICRSAADVRVAWTALQRTARHRAGGNELVLQEHLAGPQYVVHTHTHHDRHGTPTHRLTSLWVSTRTANLLPDRDDQLDPTGLLARSLALYLHPVLDHLGIHTGPARARIVHSPDRGPILLSLQTSADPPATEHRAGHHTSRITLIAPEDAVIDGPTLRTLTCLPTVTALTPALTPGAPVTRTIDTDTSPGAFILTSTHPEAITEDHHAIRRAEAGGLYHLARRPR</sequence>
<dbReference type="GO" id="GO:0005524">
    <property type="term" value="F:ATP binding"/>
    <property type="evidence" value="ECO:0007669"/>
    <property type="project" value="UniProtKB-KW"/>
</dbReference>
<evidence type="ECO:0000256" key="1">
    <source>
        <dbReference type="ARBA" id="ARBA00022598"/>
    </source>
</evidence>
<evidence type="ECO:0000313" key="4">
    <source>
        <dbReference type="EMBL" id="PNE43451.1"/>
    </source>
</evidence>
<evidence type="ECO:0000256" key="3">
    <source>
        <dbReference type="ARBA" id="ARBA00022840"/>
    </source>
</evidence>
<dbReference type="Gene3D" id="3.30.470.20">
    <property type="entry name" value="ATP-grasp fold, B domain"/>
    <property type="match status" value="1"/>
</dbReference>
<evidence type="ECO:0000313" key="5">
    <source>
        <dbReference type="Proteomes" id="UP000236047"/>
    </source>
</evidence>
<name>A0A2N8PR38_STRNR</name>
<evidence type="ECO:0000256" key="2">
    <source>
        <dbReference type="ARBA" id="ARBA00022741"/>
    </source>
</evidence>
<gene>
    <name evidence="4" type="ORF">AOB60_00525</name>
</gene>
<dbReference type="PANTHER" id="PTHR43585">
    <property type="entry name" value="FUMIPYRROLE BIOSYNTHESIS PROTEIN C"/>
    <property type="match status" value="1"/>
</dbReference>
<dbReference type="EMBL" id="LJSN01000001">
    <property type="protein sequence ID" value="PNE43451.1"/>
    <property type="molecule type" value="Genomic_DNA"/>
</dbReference>
<dbReference type="GO" id="GO:0016874">
    <property type="term" value="F:ligase activity"/>
    <property type="evidence" value="ECO:0007669"/>
    <property type="project" value="UniProtKB-KW"/>
</dbReference>
<dbReference type="PANTHER" id="PTHR43585:SF2">
    <property type="entry name" value="ATP-GRASP ENZYME FSQD"/>
    <property type="match status" value="1"/>
</dbReference>
<keyword evidence="3" id="KW-0067">ATP-binding</keyword>
<dbReference type="AlphaFoldDB" id="A0A2N8PR38"/>
<comment type="caution">
    <text evidence="4">The sequence shown here is derived from an EMBL/GenBank/DDBJ whole genome shotgun (WGS) entry which is preliminary data.</text>
</comment>
<keyword evidence="1" id="KW-0436">Ligase</keyword>
<protein>
    <recommendedName>
        <fullName evidence="6">ATP-grasp domain-containing protein</fullName>
    </recommendedName>
</protein>
<keyword evidence="5" id="KW-1185">Reference proteome</keyword>
<keyword evidence="2" id="KW-0547">Nucleotide-binding</keyword>
<accession>A0A2N8PR38</accession>
<dbReference type="RefSeq" id="WP_180989958.1">
    <property type="nucleotide sequence ID" value="NZ_LJSN01000001.1"/>
</dbReference>